<comment type="pathway">
    <text evidence="2 13">Carbohydrate degradation; glycolysis; pyruvate from D-glyceraldehyde 3-phosphate: step 5/5.</text>
</comment>
<protein>
    <recommendedName>
        <fullName evidence="4 13">Pyruvate kinase</fullName>
        <ecNumber evidence="4 13">2.7.1.40</ecNumber>
    </recommendedName>
</protein>
<dbReference type="Gene3D" id="3.40.1380.20">
    <property type="entry name" value="Pyruvate kinase, C-terminal domain"/>
    <property type="match status" value="1"/>
</dbReference>
<evidence type="ECO:0000259" key="15">
    <source>
        <dbReference type="Pfam" id="PF02887"/>
    </source>
</evidence>
<evidence type="ECO:0000256" key="4">
    <source>
        <dbReference type="ARBA" id="ARBA00012142"/>
    </source>
</evidence>
<comment type="cofactor">
    <cofactor evidence="1">
        <name>K(+)</name>
        <dbReference type="ChEBI" id="CHEBI:29103"/>
    </cofactor>
</comment>
<evidence type="ECO:0000256" key="12">
    <source>
        <dbReference type="ARBA" id="ARBA00023317"/>
    </source>
</evidence>
<evidence type="ECO:0000256" key="7">
    <source>
        <dbReference type="ARBA" id="ARBA00022741"/>
    </source>
</evidence>
<dbReference type="SUPFAM" id="SSF50800">
    <property type="entry name" value="PK beta-barrel domain-like"/>
    <property type="match status" value="1"/>
</dbReference>
<evidence type="ECO:0000259" key="14">
    <source>
        <dbReference type="Pfam" id="PF00224"/>
    </source>
</evidence>
<keyword evidence="11 13" id="KW-0324">Glycolysis</keyword>
<feature type="domain" description="Pyruvate kinase C-terminal" evidence="15">
    <location>
        <begin position="363"/>
        <end position="465"/>
    </location>
</feature>
<keyword evidence="8 13" id="KW-0418">Kinase</keyword>
<dbReference type="FunFam" id="2.40.33.10:FF:000001">
    <property type="entry name" value="Pyruvate kinase"/>
    <property type="match status" value="1"/>
</dbReference>
<dbReference type="InterPro" id="IPR015793">
    <property type="entry name" value="Pyrv_Knase_brl"/>
</dbReference>
<evidence type="ECO:0000256" key="8">
    <source>
        <dbReference type="ARBA" id="ARBA00022777"/>
    </source>
</evidence>
<accession>A0A6U2XCB0</accession>
<dbReference type="InterPro" id="IPR015795">
    <property type="entry name" value="Pyrv_Knase_C"/>
</dbReference>
<dbReference type="EMBL" id="HBKR01009334">
    <property type="protein sequence ID" value="CAE2293433.1"/>
    <property type="molecule type" value="Transcribed_RNA"/>
</dbReference>
<evidence type="ECO:0000313" key="17">
    <source>
        <dbReference type="EMBL" id="CAE2293439.1"/>
    </source>
</evidence>
<evidence type="ECO:0000256" key="6">
    <source>
        <dbReference type="ARBA" id="ARBA00022723"/>
    </source>
</evidence>
<evidence type="ECO:0000256" key="3">
    <source>
        <dbReference type="ARBA" id="ARBA00008663"/>
    </source>
</evidence>
<gene>
    <name evidence="16" type="ORF">NAES01612_LOCUS6194</name>
    <name evidence="17" type="ORF">NAES01612_LOCUS6195</name>
</gene>
<dbReference type="PANTHER" id="PTHR11817">
    <property type="entry name" value="PYRUVATE KINASE"/>
    <property type="match status" value="1"/>
</dbReference>
<keyword evidence="6" id="KW-0479">Metal-binding</keyword>
<comment type="catalytic activity">
    <reaction evidence="13">
        <text>pyruvate + ATP = phosphoenolpyruvate + ADP + H(+)</text>
        <dbReference type="Rhea" id="RHEA:18157"/>
        <dbReference type="ChEBI" id="CHEBI:15361"/>
        <dbReference type="ChEBI" id="CHEBI:15378"/>
        <dbReference type="ChEBI" id="CHEBI:30616"/>
        <dbReference type="ChEBI" id="CHEBI:58702"/>
        <dbReference type="ChEBI" id="CHEBI:456216"/>
        <dbReference type="EC" id="2.7.1.40"/>
    </reaction>
</comment>
<keyword evidence="5 13" id="KW-0808">Transferase</keyword>
<sequence length="498" mass="55004">MANNSDSNPTTWNTKIVCTLGPASTSEEVMESMIVAGMDVCRLNFSHGTHEGHQEVFDRIRKLSKKYNEQVAIVADIQGPKIRTGKMKEPFTLPQGAKILVTPEKIMGTPERIQIKYETLLEDLGVGDVIFINDGVVKLVVIQKLEKDLLCECEAAGDINNHKGCNIPSGKLSVNVITEKDAKDLEFIAKLNPEYVAASFVGNGDDIHKVRNKLKEYGNTDIKIIAKMERPVALENLQEIIAASDCLMVARGDLGVEIPAWDVPRWQKEMIYQCNKESKPVIVATQMMESMCHNSRPTRAEASDVYNAVLDGADAVMLSGESSVGKYPVEAVKIMDEIVSVAQQHLPKRDPNDYDSSTQAVTETLAHAAFTIASEFKDISYKGKIIVLTESGRTARLISKYRPHLPILGFSANLRAVRELSLVWGVRAYYCPELEGLSIEEKAIRAIRVAQKIGYLDEEHKKVCVLAPSEFHGCGFFTGVYDVNKVLAAAKDKFGASK</sequence>
<dbReference type="GO" id="GO:0000287">
    <property type="term" value="F:magnesium ion binding"/>
    <property type="evidence" value="ECO:0007669"/>
    <property type="project" value="InterPro"/>
</dbReference>
<dbReference type="GO" id="GO:0016301">
    <property type="term" value="F:kinase activity"/>
    <property type="evidence" value="ECO:0007669"/>
    <property type="project" value="UniProtKB-KW"/>
</dbReference>
<evidence type="ECO:0000256" key="2">
    <source>
        <dbReference type="ARBA" id="ARBA00004997"/>
    </source>
</evidence>
<dbReference type="GO" id="GO:0005524">
    <property type="term" value="F:ATP binding"/>
    <property type="evidence" value="ECO:0007669"/>
    <property type="project" value="UniProtKB-KW"/>
</dbReference>
<dbReference type="GO" id="GO:0030955">
    <property type="term" value="F:potassium ion binding"/>
    <property type="evidence" value="ECO:0007669"/>
    <property type="project" value="InterPro"/>
</dbReference>
<dbReference type="EMBL" id="HBKR01009335">
    <property type="protein sequence ID" value="CAE2293439.1"/>
    <property type="molecule type" value="Transcribed_RNA"/>
</dbReference>
<dbReference type="InterPro" id="IPR001697">
    <property type="entry name" value="Pyr_Knase"/>
</dbReference>
<dbReference type="NCBIfam" id="NF004491">
    <property type="entry name" value="PRK05826.1"/>
    <property type="match status" value="1"/>
</dbReference>
<keyword evidence="12" id="KW-0670">Pyruvate</keyword>
<dbReference type="NCBIfam" id="TIGR01064">
    <property type="entry name" value="pyruv_kin"/>
    <property type="match status" value="1"/>
</dbReference>
<dbReference type="SUPFAM" id="SSF52935">
    <property type="entry name" value="PK C-terminal domain-like"/>
    <property type="match status" value="1"/>
</dbReference>
<dbReference type="PRINTS" id="PR01050">
    <property type="entry name" value="PYRUVTKNASE"/>
</dbReference>
<evidence type="ECO:0000256" key="10">
    <source>
        <dbReference type="ARBA" id="ARBA00022842"/>
    </source>
</evidence>
<dbReference type="InterPro" id="IPR040442">
    <property type="entry name" value="Pyrv_kinase-like_dom_sf"/>
</dbReference>
<dbReference type="AlphaFoldDB" id="A0A6U2XCB0"/>
<dbReference type="GO" id="GO:0004743">
    <property type="term" value="F:pyruvate kinase activity"/>
    <property type="evidence" value="ECO:0007669"/>
    <property type="project" value="UniProtKB-EC"/>
</dbReference>
<evidence type="ECO:0000256" key="11">
    <source>
        <dbReference type="ARBA" id="ARBA00023152"/>
    </source>
</evidence>
<dbReference type="Pfam" id="PF02887">
    <property type="entry name" value="PK_C"/>
    <property type="match status" value="1"/>
</dbReference>
<comment type="similarity">
    <text evidence="3 13">Belongs to the pyruvate kinase family.</text>
</comment>
<dbReference type="Gene3D" id="3.20.20.60">
    <property type="entry name" value="Phosphoenolpyruvate-binding domains"/>
    <property type="match status" value="1"/>
</dbReference>
<evidence type="ECO:0000256" key="1">
    <source>
        <dbReference type="ARBA" id="ARBA00001958"/>
    </source>
</evidence>
<feature type="domain" description="Pyruvate kinase barrel" evidence="14">
    <location>
        <begin position="13"/>
        <end position="332"/>
    </location>
</feature>
<evidence type="ECO:0000256" key="5">
    <source>
        <dbReference type="ARBA" id="ARBA00022679"/>
    </source>
</evidence>
<dbReference type="InterPro" id="IPR015813">
    <property type="entry name" value="Pyrv/PenolPyrv_kinase-like_dom"/>
</dbReference>
<keyword evidence="7" id="KW-0547">Nucleotide-binding</keyword>
<organism evidence="16">
    <name type="scientific">Paramoeba aestuarina</name>
    <dbReference type="NCBI Taxonomy" id="180227"/>
    <lineage>
        <taxon>Eukaryota</taxon>
        <taxon>Amoebozoa</taxon>
        <taxon>Discosea</taxon>
        <taxon>Flabellinia</taxon>
        <taxon>Dactylopodida</taxon>
        <taxon>Paramoebidae</taxon>
        <taxon>Paramoeba</taxon>
    </lineage>
</organism>
<dbReference type="NCBIfam" id="NF004978">
    <property type="entry name" value="PRK06354.1"/>
    <property type="match status" value="1"/>
</dbReference>
<evidence type="ECO:0000313" key="16">
    <source>
        <dbReference type="EMBL" id="CAE2293433.1"/>
    </source>
</evidence>
<dbReference type="InterPro" id="IPR011037">
    <property type="entry name" value="Pyrv_Knase-like_insert_dom_sf"/>
</dbReference>
<keyword evidence="10 13" id="KW-0460">Magnesium</keyword>
<dbReference type="EC" id="2.7.1.40" evidence="4 13"/>
<reference evidence="16" key="1">
    <citation type="submission" date="2021-01" db="EMBL/GenBank/DDBJ databases">
        <authorList>
            <person name="Corre E."/>
            <person name="Pelletier E."/>
            <person name="Niang G."/>
            <person name="Scheremetjew M."/>
            <person name="Finn R."/>
            <person name="Kale V."/>
            <person name="Holt S."/>
            <person name="Cochrane G."/>
            <person name="Meng A."/>
            <person name="Brown T."/>
            <person name="Cohen L."/>
        </authorList>
    </citation>
    <scope>NUCLEOTIDE SEQUENCE</scope>
    <source>
        <strain evidence="16">SoJaBio B1-5/56/2</strain>
    </source>
</reference>
<name>A0A6U2XCB0_9EUKA</name>
<dbReference type="InterPro" id="IPR015806">
    <property type="entry name" value="Pyrv_Knase_insert_dom_sf"/>
</dbReference>
<keyword evidence="9" id="KW-0067">ATP-binding</keyword>
<evidence type="ECO:0000256" key="13">
    <source>
        <dbReference type="RuleBase" id="RU000504"/>
    </source>
</evidence>
<dbReference type="SUPFAM" id="SSF51621">
    <property type="entry name" value="Phosphoenolpyruvate/pyruvate domain"/>
    <property type="match status" value="1"/>
</dbReference>
<dbReference type="UniPathway" id="UPA00109">
    <property type="reaction ID" value="UER00188"/>
</dbReference>
<dbReference type="InterPro" id="IPR036918">
    <property type="entry name" value="Pyrv_Knase_C_sf"/>
</dbReference>
<evidence type="ECO:0000256" key="9">
    <source>
        <dbReference type="ARBA" id="ARBA00022840"/>
    </source>
</evidence>
<proteinExistence type="inferred from homology"/>
<dbReference type="Pfam" id="PF00224">
    <property type="entry name" value="PK"/>
    <property type="match status" value="1"/>
</dbReference>
<dbReference type="Gene3D" id="2.40.33.10">
    <property type="entry name" value="PK beta-barrel domain-like"/>
    <property type="match status" value="1"/>
</dbReference>